<organism evidence="1">
    <name type="scientific">Arundo donax</name>
    <name type="common">Giant reed</name>
    <name type="synonym">Donax arundinaceus</name>
    <dbReference type="NCBI Taxonomy" id="35708"/>
    <lineage>
        <taxon>Eukaryota</taxon>
        <taxon>Viridiplantae</taxon>
        <taxon>Streptophyta</taxon>
        <taxon>Embryophyta</taxon>
        <taxon>Tracheophyta</taxon>
        <taxon>Spermatophyta</taxon>
        <taxon>Magnoliopsida</taxon>
        <taxon>Liliopsida</taxon>
        <taxon>Poales</taxon>
        <taxon>Poaceae</taxon>
        <taxon>PACMAD clade</taxon>
        <taxon>Arundinoideae</taxon>
        <taxon>Arundineae</taxon>
        <taxon>Arundo</taxon>
    </lineage>
</organism>
<protein>
    <submittedName>
        <fullName evidence="1">Uncharacterized protein</fullName>
    </submittedName>
</protein>
<evidence type="ECO:0000313" key="1">
    <source>
        <dbReference type="EMBL" id="JAD95633.1"/>
    </source>
</evidence>
<reference evidence="1" key="1">
    <citation type="submission" date="2014-09" db="EMBL/GenBank/DDBJ databases">
        <authorList>
            <person name="Magalhaes I.L.F."/>
            <person name="Oliveira U."/>
            <person name="Santos F.R."/>
            <person name="Vidigal T.H.D.A."/>
            <person name="Brescovit A.D."/>
            <person name="Santos A.J."/>
        </authorList>
    </citation>
    <scope>NUCLEOTIDE SEQUENCE</scope>
    <source>
        <tissue evidence="1">Shoot tissue taken approximately 20 cm above the soil surface</tissue>
    </source>
</reference>
<proteinExistence type="predicted"/>
<name>A0A0A9E9F3_ARUDO</name>
<dbReference type="AlphaFoldDB" id="A0A0A9E9F3"/>
<accession>A0A0A9E9F3</accession>
<reference evidence="1" key="2">
    <citation type="journal article" date="2015" name="Data Brief">
        <title>Shoot transcriptome of the giant reed, Arundo donax.</title>
        <authorList>
            <person name="Barrero R.A."/>
            <person name="Guerrero F.D."/>
            <person name="Moolhuijzen P."/>
            <person name="Goolsby J.A."/>
            <person name="Tidwell J."/>
            <person name="Bellgard S.E."/>
            <person name="Bellgard M.I."/>
        </authorList>
    </citation>
    <scope>NUCLEOTIDE SEQUENCE</scope>
    <source>
        <tissue evidence="1">Shoot tissue taken approximately 20 cm above the soil surface</tissue>
    </source>
</reference>
<sequence length="57" mass="6287">MAYHVYPRYMTAASTLFQICLLRLSQGGIIALEVVQSVVSILLVIHGLTITPSERVL</sequence>
<dbReference type="EMBL" id="GBRH01202262">
    <property type="protein sequence ID" value="JAD95633.1"/>
    <property type="molecule type" value="Transcribed_RNA"/>
</dbReference>